<dbReference type="Pfam" id="PF06966">
    <property type="entry name" value="DUF1295"/>
    <property type="match status" value="1"/>
</dbReference>
<name>A0A839DV38_9PSEU</name>
<keyword evidence="1" id="KW-0472">Membrane</keyword>
<accession>A0A839DV38</accession>
<feature type="transmembrane region" description="Helical" evidence="1">
    <location>
        <begin position="6"/>
        <end position="28"/>
    </location>
</feature>
<dbReference type="InterPro" id="IPR010721">
    <property type="entry name" value="UstE-like"/>
</dbReference>
<evidence type="ECO:0000313" key="3">
    <source>
        <dbReference type="Proteomes" id="UP000569329"/>
    </source>
</evidence>
<keyword evidence="1" id="KW-0812">Transmembrane</keyword>
<dbReference type="AlphaFoldDB" id="A0A839DV38"/>
<keyword evidence="1" id="KW-1133">Transmembrane helix</keyword>
<proteinExistence type="predicted"/>
<organism evidence="2 3">
    <name type="scientific">Halosaccharopolyspora lacisalsi</name>
    <dbReference type="NCBI Taxonomy" id="1000566"/>
    <lineage>
        <taxon>Bacteria</taxon>
        <taxon>Bacillati</taxon>
        <taxon>Actinomycetota</taxon>
        <taxon>Actinomycetes</taxon>
        <taxon>Pseudonocardiales</taxon>
        <taxon>Pseudonocardiaceae</taxon>
        <taxon>Halosaccharopolyspora</taxon>
    </lineage>
</organism>
<sequence>MSIASVAGLAATGLAAALVTVSVTFVLARRRGRYDTIDTAWGAGFAVIALVSFAVAGAWDPRGTGLAAPVVTALTVGVRLSVHLPRRNRGKPEDPRYQEMVRRAGDNPAPHMSCGFT</sequence>
<feature type="transmembrane region" description="Helical" evidence="1">
    <location>
        <begin position="40"/>
        <end position="59"/>
    </location>
</feature>
<gene>
    <name evidence="2" type="ORF">FHX42_000484</name>
</gene>
<feature type="transmembrane region" description="Helical" evidence="1">
    <location>
        <begin position="65"/>
        <end position="82"/>
    </location>
</feature>
<dbReference type="EMBL" id="JACGWZ010000001">
    <property type="protein sequence ID" value="MBA8823155.1"/>
    <property type="molecule type" value="Genomic_DNA"/>
</dbReference>
<comment type="caution">
    <text evidence="2">The sequence shown here is derived from an EMBL/GenBank/DDBJ whole genome shotgun (WGS) entry which is preliminary data.</text>
</comment>
<reference evidence="2 3" key="1">
    <citation type="submission" date="2020-07" db="EMBL/GenBank/DDBJ databases">
        <title>Sequencing the genomes of 1000 actinobacteria strains.</title>
        <authorList>
            <person name="Klenk H.-P."/>
        </authorList>
    </citation>
    <scope>NUCLEOTIDE SEQUENCE [LARGE SCALE GENOMIC DNA]</scope>
    <source>
        <strain evidence="2 3">DSM 45975</strain>
    </source>
</reference>
<dbReference type="Proteomes" id="UP000569329">
    <property type="component" value="Unassembled WGS sequence"/>
</dbReference>
<evidence type="ECO:0000256" key="1">
    <source>
        <dbReference type="SAM" id="Phobius"/>
    </source>
</evidence>
<protein>
    <submittedName>
        <fullName evidence="2">Steroid 5-alpha reductase family enzyme</fullName>
    </submittedName>
</protein>
<evidence type="ECO:0000313" key="2">
    <source>
        <dbReference type="EMBL" id="MBA8823155.1"/>
    </source>
</evidence>
<keyword evidence="3" id="KW-1185">Reference proteome</keyword>